<name>A0ACC2JVK4_9PEZI</name>
<dbReference type="Proteomes" id="UP001153332">
    <property type="component" value="Unassembled WGS sequence"/>
</dbReference>
<organism evidence="1 2">
    <name type="scientific">Lasiodiplodia mahajangana</name>
    <dbReference type="NCBI Taxonomy" id="1108764"/>
    <lineage>
        <taxon>Eukaryota</taxon>
        <taxon>Fungi</taxon>
        <taxon>Dikarya</taxon>
        <taxon>Ascomycota</taxon>
        <taxon>Pezizomycotina</taxon>
        <taxon>Dothideomycetes</taxon>
        <taxon>Dothideomycetes incertae sedis</taxon>
        <taxon>Botryosphaeriales</taxon>
        <taxon>Botryosphaeriaceae</taxon>
        <taxon>Lasiodiplodia</taxon>
    </lineage>
</organism>
<evidence type="ECO:0000313" key="1">
    <source>
        <dbReference type="EMBL" id="KAJ8131554.1"/>
    </source>
</evidence>
<accession>A0ACC2JVK4</accession>
<gene>
    <name evidence="1" type="ORF">O1611_g2071</name>
</gene>
<evidence type="ECO:0000313" key="2">
    <source>
        <dbReference type="Proteomes" id="UP001153332"/>
    </source>
</evidence>
<protein>
    <submittedName>
        <fullName evidence="1">Uncharacterized protein</fullName>
    </submittedName>
</protein>
<reference evidence="1" key="1">
    <citation type="submission" date="2022-12" db="EMBL/GenBank/DDBJ databases">
        <title>Genome Sequence of Lasiodiplodia mahajangana.</title>
        <authorList>
            <person name="Buettner E."/>
        </authorList>
    </citation>
    <scope>NUCLEOTIDE SEQUENCE</scope>
    <source>
        <strain evidence="1">VT137</strain>
    </source>
</reference>
<sequence length="1084" mass="121235">MLRRRGRDRLQADIQAASHETIPHVQKVGKGDVQDEFVFTFSHPQAPHGEIEIRVMPQDIGGYPDDNDFLVYTNDNVSPDIGEILDSAMESTTGLSIEELLRALSDQLCASLEPANEIEGASLEVLEGSNDGDIDVPFDHDDDDYFGLHGASQGAATRMKTLDHILERIRQDFRTVRDAGFRVSKICGVDYISEHSIMTISVKASKLGLSEETHMAWNLESSDYIVLLMMYSGEYTSLEDAMSAPAGQIPLCFKLRKCSKYRPTSSEAIETLAASLPNSDPRQFGLKTLVTEDSREYGGKLSSFGVGDSIDLLLSNGFITMLKLRKMGNFSWDDAKKIYSEAAISAWDNDSINIPTSGPTSVSHSAHITDKNLPPILLNDHLLSKEPSSLPLVAMQFALRYLVKCTDYCMICHEKMAENFDALKPYVCANPLCLFQYMSLGLGPSIDDEIINQQHVVDLLISFCYASLQCSKDQKLRLREFPLGLSIQVPCIRKPVIAYNSHSGQIVMSKNNNTLINPLEIEVSWRDGKARITDVSGITHPHLTEGQWVVIHTQYFGTPGMDILHYARIEKKTDLELQLHIASRHPVPMGLAAYEAVKRWDWENAAPTTALLVLCNRSLDDIEDNEEKAFLLTLLLSSLPSVGEMRSYLMGTRSRQLAAWNRIPPSAIKLLRWIIASNRSFIVQVDSPLSNDANSGVAEDKRPDRSQEKILGVDGWIQFRFAQGSPEKEYIVWPESSLKITQAISLNELVNLPGKFQHSVSCYVVDKLHWIQCRYLFVRPMHPDVGMVQEQKSVRAKAEEFEQDPKYAITGPQNKKLFVPKIAIPSVQQQPHRTLSPPSELINDSNGADANDTDDEDINDINFLTPMNNHQSHQYPQTDFRPGSLDFSQLPQLALPSYATKPAQQTIQRELQKLQKVQSTTPLHELGWYLDFDKIDNMFQWIVELHSFDPGLPLAKDMKAVSITSIVLEIRFLRGYPLTPPFIRVVKPKFLPFASGGGGHVTAGGAMCLELLTNTGWSPVSSMESVLLQVRIAMCNLEPRPARLEMSTSGNTQYSIREAVEAYMRAAAVHGWEVPAELKETTLT</sequence>
<dbReference type="EMBL" id="JAPUUL010000270">
    <property type="protein sequence ID" value="KAJ8131554.1"/>
    <property type="molecule type" value="Genomic_DNA"/>
</dbReference>
<keyword evidence="2" id="KW-1185">Reference proteome</keyword>
<comment type="caution">
    <text evidence="1">The sequence shown here is derived from an EMBL/GenBank/DDBJ whole genome shotgun (WGS) entry which is preliminary data.</text>
</comment>
<proteinExistence type="predicted"/>